<accession>A0A2P2N996</accession>
<dbReference type="AlphaFoldDB" id="A0A2P2N996"/>
<proteinExistence type="predicted"/>
<dbReference type="EMBL" id="GGEC01058565">
    <property type="protein sequence ID" value="MBX39049.1"/>
    <property type="molecule type" value="Transcribed_RNA"/>
</dbReference>
<name>A0A2P2N996_RHIMU</name>
<evidence type="ECO:0000313" key="1">
    <source>
        <dbReference type="EMBL" id="MBX39049.1"/>
    </source>
</evidence>
<organism evidence="1">
    <name type="scientific">Rhizophora mucronata</name>
    <name type="common">Asiatic mangrove</name>
    <dbReference type="NCBI Taxonomy" id="61149"/>
    <lineage>
        <taxon>Eukaryota</taxon>
        <taxon>Viridiplantae</taxon>
        <taxon>Streptophyta</taxon>
        <taxon>Embryophyta</taxon>
        <taxon>Tracheophyta</taxon>
        <taxon>Spermatophyta</taxon>
        <taxon>Magnoliopsida</taxon>
        <taxon>eudicotyledons</taxon>
        <taxon>Gunneridae</taxon>
        <taxon>Pentapetalae</taxon>
        <taxon>rosids</taxon>
        <taxon>fabids</taxon>
        <taxon>Malpighiales</taxon>
        <taxon>Rhizophoraceae</taxon>
        <taxon>Rhizophora</taxon>
    </lineage>
</organism>
<sequence>MVKTINLDWPCGISCAHLFMS</sequence>
<reference evidence="1" key="1">
    <citation type="submission" date="2018-02" db="EMBL/GenBank/DDBJ databases">
        <title>Rhizophora mucronata_Transcriptome.</title>
        <authorList>
            <person name="Meera S.P."/>
            <person name="Sreeshan A."/>
            <person name="Augustine A."/>
        </authorList>
    </citation>
    <scope>NUCLEOTIDE SEQUENCE</scope>
    <source>
        <tissue evidence="1">Leaf</tissue>
    </source>
</reference>
<protein>
    <submittedName>
        <fullName evidence="1">Uncharacterized protein</fullName>
    </submittedName>
</protein>